<dbReference type="EMBL" id="UINC01005902">
    <property type="protein sequence ID" value="SVA24279.1"/>
    <property type="molecule type" value="Genomic_DNA"/>
</dbReference>
<accession>A0A381U803</accession>
<protein>
    <submittedName>
        <fullName evidence="1">Uncharacterized protein</fullName>
    </submittedName>
</protein>
<dbReference type="AlphaFoldDB" id="A0A381U803"/>
<feature type="non-terminal residue" evidence="1">
    <location>
        <position position="1"/>
    </location>
</feature>
<gene>
    <name evidence="1" type="ORF">METZ01_LOCUS77133</name>
</gene>
<name>A0A381U803_9ZZZZ</name>
<organism evidence="1">
    <name type="scientific">marine metagenome</name>
    <dbReference type="NCBI Taxonomy" id="408172"/>
    <lineage>
        <taxon>unclassified sequences</taxon>
        <taxon>metagenomes</taxon>
        <taxon>ecological metagenomes</taxon>
    </lineage>
</organism>
<evidence type="ECO:0000313" key="1">
    <source>
        <dbReference type="EMBL" id="SVA24279.1"/>
    </source>
</evidence>
<sequence length="44" mass="4774">KIKSDVSKNVKTILGAHFKSNDTDIGTVNGEIEDENKDILTGND</sequence>
<reference evidence="1" key="1">
    <citation type="submission" date="2018-05" db="EMBL/GenBank/DDBJ databases">
        <authorList>
            <person name="Lanie J.A."/>
            <person name="Ng W.-L."/>
            <person name="Kazmierczak K.M."/>
            <person name="Andrzejewski T.M."/>
            <person name="Davidsen T.M."/>
            <person name="Wayne K.J."/>
            <person name="Tettelin H."/>
            <person name="Glass J.I."/>
            <person name="Rusch D."/>
            <person name="Podicherti R."/>
            <person name="Tsui H.-C.T."/>
            <person name="Winkler M.E."/>
        </authorList>
    </citation>
    <scope>NUCLEOTIDE SEQUENCE</scope>
</reference>
<proteinExistence type="predicted"/>